<sequence length="208" mass="23244">MDQNMISFKGNKDGIYIQIKEGDFNLIKNQLINKLETTKEFFQGAKVVDIKGGHLLEEEFNILVSLIEEFGIEVEIVEKELIEEDIEEILPFDGIDIGNTKFLRHTLRSGQRVEFDGNIVVLGDTNPGSVIVAKGNIIIMGALRGIAHAGSDGNKEAIVAAFQMKPNQLRIADIIARSPDNEILSPQWPEIAKIKDNTVMIEPYLQKK</sequence>
<protein>
    <recommendedName>
        <fullName evidence="7">Probable septum site-determining protein MinC</fullName>
    </recommendedName>
</protein>
<comment type="subunit">
    <text evidence="6 7">Interacts with MinD and FtsZ.</text>
</comment>
<comment type="function">
    <text evidence="5 7">Cell division inhibitor that blocks the formation of polar Z ring septums. Rapidly oscillates between the poles of the cell to destabilize FtsZ filaments that have formed before they mature into polar Z rings. Prevents FtsZ polymerization.</text>
</comment>
<accession>A0A942Z7R5</accession>
<evidence type="ECO:0000259" key="8">
    <source>
        <dbReference type="Pfam" id="PF03775"/>
    </source>
</evidence>
<dbReference type="AlphaFoldDB" id="A0A942Z7R5"/>
<keyword evidence="3 7" id="KW-0717">Septation</keyword>
<dbReference type="GO" id="GO:0051302">
    <property type="term" value="P:regulation of cell division"/>
    <property type="evidence" value="ECO:0007669"/>
    <property type="project" value="InterPro"/>
</dbReference>
<gene>
    <name evidence="7 10" type="primary">minC</name>
    <name evidence="10" type="ORF">GOQ27_01795</name>
</gene>
<dbReference type="PANTHER" id="PTHR34108:SF1">
    <property type="entry name" value="SEPTUM SITE-DETERMINING PROTEIN MINC"/>
    <property type="match status" value="1"/>
</dbReference>
<evidence type="ECO:0000256" key="5">
    <source>
        <dbReference type="ARBA" id="ARBA00025606"/>
    </source>
</evidence>
<evidence type="ECO:0000256" key="6">
    <source>
        <dbReference type="ARBA" id="ARBA00046874"/>
    </source>
</evidence>
<name>A0A942Z7R5_9FIRM</name>
<dbReference type="InterPro" id="IPR036145">
    <property type="entry name" value="MinC_C_sf"/>
</dbReference>
<dbReference type="NCBIfam" id="TIGR01222">
    <property type="entry name" value="minC"/>
    <property type="match status" value="1"/>
</dbReference>
<dbReference type="SUPFAM" id="SSF63848">
    <property type="entry name" value="Cell-division inhibitor MinC, C-terminal domain"/>
    <property type="match status" value="1"/>
</dbReference>
<dbReference type="EMBL" id="WSFT01000013">
    <property type="protein sequence ID" value="MBS4537174.1"/>
    <property type="molecule type" value="Genomic_DNA"/>
</dbReference>
<dbReference type="GO" id="GO:0000902">
    <property type="term" value="P:cell morphogenesis"/>
    <property type="evidence" value="ECO:0007669"/>
    <property type="project" value="InterPro"/>
</dbReference>
<comment type="caution">
    <text evidence="10">The sequence shown here is derived from an EMBL/GenBank/DDBJ whole genome shotgun (WGS) entry which is preliminary data.</text>
</comment>
<evidence type="ECO:0000256" key="7">
    <source>
        <dbReference type="HAMAP-Rule" id="MF_00267"/>
    </source>
</evidence>
<keyword evidence="2 7" id="KW-0132">Cell division</keyword>
<dbReference type="GO" id="GO:0000917">
    <property type="term" value="P:division septum assembly"/>
    <property type="evidence" value="ECO:0007669"/>
    <property type="project" value="UniProtKB-KW"/>
</dbReference>
<dbReference type="Pfam" id="PF05209">
    <property type="entry name" value="MinC_N"/>
    <property type="match status" value="1"/>
</dbReference>
<dbReference type="RefSeq" id="WP_203365104.1">
    <property type="nucleotide sequence ID" value="NZ_WSFT01000013.1"/>
</dbReference>
<evidence type="ECO:0000259" key="9">
    <source>
        <dbReference type="Pfam" id="PF05209"/>
    </source>
</evidence>
<evidence type="ECO:0000313" key="11">
    <source>
        <dbReference type="Proteomes" id="UP000724672"/>
    </source>
</evidence>
<dbReference type="Gene3D" id="3.30.160.540">
    <property type="match status" value="1"/>
</dbReference>
<evidence type="ECO:0000256" key="1">
    <source>
        <dbReference type="ARBA" id="ARBA00006291"/>
    </source>
</evidence>
<keyword evidence="4 7" id="KW-0131">Cell cycle</keyword>
<dbReference type="InterPro" id="IPR007874">
    <property type="entry name" value="MinC_N"/>
</dbReference>
<dbReference type="Gene3D" id="2.160.20.70">
    <property type="match status" value="1"/>
</dbReference>
<reference evidence="10" key="1">
    <citation type="submission" date="2019-12" db="EMBL/GenBank/DDBJ databases">
        <title>Clostridiaceae gen. nov. sp. nov., isolated from sediment in Xinjiang, China.</title>
        <authorList>
            <person name="Zhang R."/>
        </authorList>
    </citation>
    <scope>NUCLEOTIDE SEQUENCE</scope>
    <source>
        <strain evidence="10">D2Q-11</strain>
    </source>
</reference>
<evidence type="ECO:0000256" key="4">
    <source>
        <dbReference type="ARBA" id="ARBA00023306"/>
    </source>
</evidence>
<feature type="domain" description="Septum formation inhibitor MinC N-terminal" evidence="9">
    <location>
        <begin position="6"/>
        <end position="73"/>
    </location>
</feature>
<feature type="domain" description="Septum formation inhibitor MinC C-terminal" evidence="8">
    <location>
        <begin position="103"/>
        <end position="202"/>
    </location>
</feature>
<dbReference type="PANTHER" id="PTHR34108">
    <property type="entry name" value="SEPTUM SITE-DETERMINING PROTEIN MINC"/>
    <property type="match status" value="1"/>
</dbReference>
<keyword evidence="11" id="KW-1185">Reference proteome</keyword>
<evidence type="ECO:0000256" key="3">
    <source>
        <dbReference type="ARBA" id="ARBA00023210"/>
    </source>
</evidence>
<dbReference type="GO" id="GO:1901891">
    <property type="term" value="P:regulation of cell septum assembly"/>
    <property type="evidence" value="ECO:0007669"/>
    <property type="project" value="InterPro"/>
</dbReference>
<organism evidence="10 11">
    <name type="scientific">Anaeromonas frigoriresistens</name>
    <dbReference type="NCBI Taxonomy" id="2683708"/>
    <lineage>
        <taxon>Bacteria</taxon>
        <taxon>Bacillati</taxon>
        <taxon>Bacillota</taxon>
        <taxon>Tissierellia</taxon>
        <taxon>Tissierellales</taxon>
        <taxon>Thermohalobacteraceae</taxon>
        <taxon>Anaeromonas</taxon>
    </lineage>
</organism>
<dbReference type="InterPro" id="IPR013033">
    <property type="entry name" value="MinC"/>
</dbReference>
<evidence type="ECO:0000313" key="10">
    <source>
        <dbReference type="EMBL" id="MBS4537174.1"/>
    </source>
</evidence>
<dbReference type="InterPro" id="IPR016098">
    <property type="entry name" value="CAP/MinC_C"/>
</dbReference>
<dbReference type="Proteomes" id="UP000724672">
    <property type="component" value="Unassembled WGS sequence"/>
</dbReference>
<evidence type="ECO:0000256" key="2">
    <source>
        <dbReference type="ARBA" id="ARBA00022618"/>
    </source>
</evidence>
<comment type="similarity">
    <text evidence="1 7">Belongs to the MinC family.</text>
</comment>
<dbReference type="Pfam" id="PF03775">
    <property type="entry name" value="MinC_C"/>
    <property type="match status" value="1"/>
</dbReference>
<dbReference type="HAMAP" id="MF_00267">
    <property type="entry name" value="MinC"/>
    <property type="match status" value="1"/>
</dbReference>
<proteinExistence type="inferred from homology"/>
<dbReference type="InterPro" id="IPR005526">
    <property type="entry name" value="Septum_form_inhib_MinC_C"/>
</dbReference>